<dbReference type="InterPro" id="IPR042171">
    <property type="entry name" value="Acyl-CoA_hotdog"/>
</dbReference>
<dbReference type="InterPro" id="IPR029069">
    <property type="entry name" value="HotDog_dom_sf"/>
</dbReference>
<gene>
    <name evidence="4" type="ORF">ABOM_000075</name>
</gene>
<comment type="caution">
    <text evidence="4">The sequence shown here is derived from an EMBL/GenBank/DDBJ whole genome shotgun (WGS) entry which is preliminary data.</text>
</comment>
<evidence type="ECO:0000259" key="3">
    <source>
        <dbReference type="Pfam" id="PF20789"/>
    </source>
</evidence>
<dbReference type="SUPFAM" id="SSF54637">
    <property type="entry name" value="Thioesterase/thiol ester dehydrase-isomerase"/>
    <property type="match status" value="2"/>
</dbReference>
<accession>A0A1F8AH34</accession>
<evidence type="ECO:0000313" key="4">
    <source>
        <dbReference type="EMBL" id="OGM51021.1"/>
    </source>
</evidence>
<dbReference type="AlphaFoldDB" id="A0A1F8AH34"/>
<evidence type="ECO:0008006" key="6">
    <source>
        <dbReference type="Google" id="ProtNLM"/>
    </source>
</evidence>
<feature type="domain" description="Acyl-CoA thioesterase-like N-terminal HotDog" evidence="2">
    <location>
        <begin position="28"/>
        <end position="123"/>
    </location>
</feature>
<organism evidence="4 5">
    <name type="scientific">Aspergillus bombycis</name>
    <dbReference type="NCBI Taxonomy" id="109264"/>
    <lineage>
        <taxon>Eukaryota</taxon>
        <taxon>Fungi</taxon>
        <taxon>Dikarya</taxon>
        <taxon>Ascomycota</taxon>
        <taxon>Pezizomycotina</taxon>
        <taxon>Eurotiomycetes</taxon>
        <taxon>Eurotiomycetidae</taxon>
        <taxon>Eurotiales</taxon>
        <taxon>Aspergillaceae</taxon>
        <taxon>Aspergillus</taxon>
    </lineage>
</organism>
<sequence length="344" mass="37173">MSPPHSELFEEAIKVTPLTSHTYSAHLHQDWCIGNVPHGGYTTAILYRLATTHFARSDAPPYLSKPVLPISFQLTFVRPTQVGPATLSVQDVKFGARTSTIQVTLSQDAASKGPQTKVVGFITVSPAEADQEGPAVSGNSTLQPTPPPGSQPDGGIDFVALAERGRDGPWTRFPTIPAMAVSQHTELFGALPPPTVQERINTTVDQWARFRPGGQVPARWTNEAVMCLLDLFPMALDRLGAMATSAWASTHAPEHRQSRPPGPFWFPTVAFNVDLKKSIPAEGTGWLHSRVVTKALRAGRADLSVEIFDQNGELVAISSQVCMVVGFDRNLKNGNRTPSAQGKL</sequence>
<evidence type="ECO:0000313" key="5">
    <source>
        <dbReference type="Proteomes" id="UP000179179"/>
    </source>
</evidence>
<protein>
    <recommendedName>
        <fullName evidence="6">Thioesterase family protein</fullName>
    </recommendedName>
</protein>
<dbReference type="InterPro" id="IPR049450">
    <property type="entry name" value="ACOT8-like_C"/>
</dbReference>
<dbReference type="Pfam" id="PF20789">
    <property type="entry name" value="4HBT_3C"/>
    <property type="match status" value="1"/>
</dbReference>
<dbReference type="STRING" id="109264.A0A1F8AH34"/>
<dbReference type="PANTHER" id="PTHR38110">
    <property type="entry name" value="CHROMOSOME 23, WHOLE GENOME SHOTGUN SEQUENCE"/>
    <property type="match status" value="1"/>
</dbReference>
<evidence type="ECO:0000259" key="2">
    <source>
        <dbReference type="Pfam" id="PF13622"/>
    </source>
</evidence>
<dbReference type="OrthoDB" id="2532955at2759"/>
<proteinExistence type="predicted"/>
<dbReference type="InterPro" id="IPR052389">
    <property type="entry name" value="Sec_Metab_Biosynth-Assoc"/>
</dbReference>
<dbReference type="Gene3D" id="2.40.160.210">
    <property type="entry name" value="Acyl-CoA thioesterase, double hotdog domain"/>
    <property type="match status" value="1"/>
</dbReference>
<feature type="region of interest" description="Disordered" evidence="1">
    <location>
        <begin position="129"/>
        <end position="155"/>
    </location>
</feature>
<dbReference type="Proteomes" id="UP000179179">
    <property type="component" value="Unassembled WGS sequence"/>
</dbReference>
<dbReference type="GeneID" id="34443465"/>
<dbReference type="EMBL" id="LYCR01000001">
    <property type="protein sequence ID" value="OGM51021.1"/>
    <property type="molecule type" value="Genomic_DNA"/>
</dbReference>
<name>A0A1F8AH34_9EURO</name>
<dbReference type="Pfam" id="PF13622">
    <property type="entry name" value="4HBT_3"/>
    <property type="match status" value="1"/>
</dbReference>
<dbReference type="RefSeq" id="XP_022394738.1">
    <property type="nucleotide sequence ID" value="XM_022527205.1"/>
</dbReference>
<dbReference type="PANTHER" id="PTHR38110:SF1">
    <property type="entry name" value="THIOESTERASE DOMAIN-CONTAINING PROTEIN"/>
    <property type="match status" value="1"/>
</dbReference>
<reference evidence="4 5" key="1">
    <citation type="journal article" date="2016" name="Genome Biol. Evol.">
        <title>Draft genome sequence of an aflatoxigenic Aspergillus species, A. bombycis.</title>
        <authorList>
            <person name="Moore G.G."/>
            <person name="Mack B.M."/>
            <person name="Beltz S.B."/>
            <person name="Gilbert M.K."/>
        </authorList>
    </citation>
    <scope>NUCLEOTIDE SEQUENCE [LARGE SCALE GENOMIC DNA]</scope>
    <source>
        <strain evidence="5">NRRL 26010</strain>
    </source>
</reference>
<feature type="domain" description="Acyl-CoA thioesterase-like C-terminal" evidence="3">
    <location>
        <begin position="179"/>
        <end position="324"/>
    </location>
</feature>
<dbReference type="InterPro" id="IPR049449">
    <property type="entry name" value="TesB_ACOT8-like_N"/>
</dbReference>
<evidence type="ECO:0000256" key="1">
    <source>
        <dbReference type="SAM" id="MobiDB-lite"/>
    </source>
</evidence>
<keyword evidence="5" id="KW-1185">Reference proteome</keyword>